<dbReference type="GO" id="GO:0071555">
    <property type="term" value="P:cell wall organization"/>
    <property type="evidence" value="ECO:0007669"/>
    <property type="project" value="TreeGrafter"/>
</dbReference>
<comment type="cofactor">
    <cofactor evidence="7">
        <name>Mg(2+)</name>
        <dbReference type="ChEBI" id="CHEBI:18420"/>
    </cofactor>
</comment>
<evidence type="ECO:0000256" key="6">
    <source>
        <dbReference type="ARBA" id="ARBA00023136"/>
    </source>
</evidence>
<dbReference type="GO" id="GO:0005886">
    <property type="term" value="C:plasma membrane"/>
    <property type="evidence" value="ECO:0007669"/>
    <property type="project" value="UniProtKB-SubCell"/>
</dbReference>
<organism evidence="9 10">
    <name type="scientific">Flavisolibacter ginsengisoli DSM 18119</name>
    <dbReference type="NCBI Taxonomy" id="1121884"/>
    <lineage>
        <taxon>Bacteria</taxon>
        <taxon>Pseudomonadati</taxon>
        <taxon>Bacteroidota</taxon>
        <taxon>Chitinophagia</taxon>
        <taxon>Chitinophagales</taxon>
        <taxon>Chitinophagaceae</taxon>
        <taxon>Flavisolibacter</taxon>
    </lineage>
</organism>
<dbReference type="GO" id="GO:0044038">
    <property type="term" value="P:cell wall macromolecule biosynthetic process"/>
    <property type="evidence" value="ECO:0007669"/>
    <property type="project" value="TreeGrafter"/>
</dbReference>
<evidence type="ECO:0000256" key="3">
    <source>
        <dbReference type="ARBA" id="ARBA00022679"/>
    </source>
</evidence>
<dbReference type="STRING" id="1121884.SAMN02745131_01058"/>
<dbReference type="PROSITE" id="PS01348">
    <property type="entry name" value="MRAY_2"/>
    <property type="match status" value="1"/>
</dbReference>
<evidence type="ECO:0000256" key="4">
    <source>
        <dbReference type="ARBA" id="ARBA00022692"/>
    </source>
</evidence>
<evidence type="ECO:0000256" key="1">
    <source>
        <dbReference type="ARBA" id="ARBA00004651"/>
    </source>
</evidence>
<dbReference type="PANTHER" id="PTHR22926:SF3">
    <property type="entry name" value="UNDECAPRENYL-PHOSPHATE ALPHA-N-ACETYLGLUCOSAMINYL 1-PHOSPHATE TRANSFERASE"/>
    <property type="match status" value="1"/>
</dbReference>
<feature type="transmembrane region" description="Helical" evidence="8">
    <location>
        <begin position="6"/>
        <end position="23"/>
    </location>
</feature>
<dbReference type="EMBL" id="FQUU01000003">
    <property type="protein sequence ID" value="SHE75300.1"/>
    <property type="molecule type" value="Genomic_DNA"/>
</dbReference>
<feature type="transmembrane region" description="Helical" evidence="8">
    <location>
        <begin position="101"/>
        <end position="119"/>
    </location>
</feature>
<reference evidence="9 10" key="1">
    <citation type="submission" date="2016-11" db="EMBL/GenBank/DDBJ databases">
        <authorList>
            <person name="Jaros S."/>
            <person name="Januszkiewicz K."/>
            <person name="Wedrychowicz H."/>
        </authorList>
    </citation>
    <scope>NUCLEOTIDE SEQUENCE [LARGE SCALE GENOMIC DNA]</scope>
    <source>
        <strain evidence="9 10">DSM 18119</strain>
    </source>
</reference>
<sequence>MLNVLLTGVVSFMITLVALPAIIRVADEKKLFDLPDERKLHTKTIASLGGVGIFLGFFISTLLLISNKDNIPFQYFFASALVIFFLGLKDDILIISATKKFLGQLLAASILVHLAHVRIDSMHGFLGVYHLPELASIFLSYATIIVIINAFNLIDGVDGLAASLGVVATTVFGFYFFMAGLIAYSMLSFAMTASLLAFLYFNYHPARIFMGDSGSLLLGMVNAILVIKFIGAADAKGVILPLTSSVAIGFSILIVPLLDTLRVFSIRIFKGRSPFSPDRNHIHHLLLDRGLDHSNVTLTCVGLNISFIVVAFLARPIGSTLLLGTMILGWFAIIGALIYLWKPKPQLVVVQPGAEQKHLSSTKVVSISNEVAVARQ</sequence>
<name>A0A1M4W2C1_9BACT</name>
<evidence type="ECO:0000256" key="5">
    <source>
        <dbReference type="ARBA" id="ARBA00022989"/>
    </source>
</evidence>
<keyword evidence="10" id="KW-1185">Reference proteome</keyword>
<feature type="transmembrane region" description="Helical" evidence="8">
    <location>
        <begin position="296"/>
        <end position="314"/>
    </location>
</feature>
<gene>
    <name evidence="9" type="ORF">SAMN02745131_01058</name>
</gene>
<proteinExistence type="predicted"/>
<feature type="transmembrane region" description="Helical" evidence="8">
    <location>
        <begin position="239"/>
        <end position="258"/>
    </location>
</feature>
<dbReference type="GO" id="GO:0016780">
    <property type="term" value="F:phosphotransferase activity, for other substituted phosphate groups"/>
    <property type="evidence" value="ECO:0007669"/>
    <property type="project" value="InterPro"/>
</dbReference>
<feature type="transmembrane region" description="Helical" evidence="8">
    <location>
        <begin position="160"/>
        <end position="178"/>
    </location>
</feature>
<feature type="transmembrane region" description="Helical" evidence="8">
    <location>
        <begin position="134"/>
        <end position="153"/>
    </location>
</feature>
<dbReference type="GO" id="GO:0046872">
    <property type="term" value="F:metal ion binding"/>
    <property type="evidence" value="ECO:0007669"/>
    <property type="project" value="UniProtKB-KW"/>
</dbReference>
<feature type="binding site" evidence="7">
    <location>
        <position position="212"/>
    </location>
    <ligand>
        <name>Mg(2+)</name>
        <dbReference type="ChEBI" id="CHEBI:18420"/>
    </ligand>
</feature>
<dbReference type="InterPro" id="IPR000715">
    <property type="entry name" value="Glycosyl_transferase_4"/>
</dbReference>
<evidence type="ECO:0000256" key="8">
    <source>
        <dbReference type="SAM" id="Phobius"/>
    </source>
</evidence>
<feature type="transmembrane region" description="Helical" evidence="8">
    <location>
        <begin position="215"/>
        <end position="233"/>
    </location>
</feature>
<keyword evidence="3 9" id="KW-0808">Transferase</keyword>
<feature type="transmembrane region" description="Helical" evidence="8">
    <location>
        <begin position="320"/>
        <end position="341"/>
    </location>
</feature>
<feature type="transmembrane region" description="Helical" evidence="8">
    <location>
        <begin position="71"/>
        <end position="89"/>
    </location>
</feature>
<keyword evidence="4 8" id="KW-0812">Transmembrane</keyword>
<evidence type="ECO:0000313" key="10">
    <source>
        <dbReference type="Proteomes" id="UP000184048"/>
    </source>
</evidence>
<keyword evidence="6 8" id="KW-0472">Membrane</keyword>
<dbReference type="Pfam" id="PF00953">
    <property type="entry name" value="Glycos_transf_4"/>
    <property type="match status" value="1"/>
</dbReference>
<dbReference type="GO" id="GO:0009103">
    <property type="term" value="P:lipopolysaccharide biosynthetic process"/>
    <property type="evidence" value="ECO:0007669"/>
    <property type="project" value="TreeGrafter"/>
</dbReference>
<keyword evidence="7" id="KW-0460">Magnesium</keyword>
<accession>A0A1M4W2C1</accession>
<comment type="subcellular location">
    <subcellularLocation>
        <location evidence="1">Cell membrane</location>
        <topology evidence="1">Multi-pass membrane protein</topology>
    </subcellularLocation>
</comment>
<evidence type="ECO:0000256" key="7">
    <source>
        <dbReference type="PIRSR" id="PIRSR600715-1"/>
    </source>
</evidence>
<keyword evidence="7" id="KW-0479">Metal-binding</keyword>
<evidence type="ECO:0000313" key="9">
    <source>
        <dbReference type="EMBL" id="SHE75300.1"/>
    </source>
</evidence>
<dbReference type="InterPro" id="IPR018480">
    <property type="entry name" value="PNAcMuramoyl-5peptid_Trfase_CS"/>
</dbReference>
<keyword evidence="5 8" id="KW-1133">Transmembrane helix</keyword>
<dbReference type="PANTHER" id="PTHR22926">
    <property type="entry name" value="PHOSPHO-N-ACETYLMURAMOYL-PENTAPEPTIDE-TRANSFERASE"/>
    <property type="match status" value="1"/>
</dbReference>
<dbReference type="Proteomes" id="UP000184048">
    <property type="component" value="Unassembled WGS sequence"/>
</dbReference>
<evidence type="ECO:0000256" key="2">
    <source>
        <dbReference type="ARBA" id="ARBA00022475"/>
    </source>
</evidence>
<dbReference type="RefSeq" id="WP_072834183.1">
    <property type="nucleotide sequence ID" value="NZ_FQUU01000003.1"/>
</dbReference>
<keyword evidence="2" id="KW-1003">Cell membrane</keyword>
<protein>
    <submittedName>
        <fullName evidence="9">UDP-N-acetylmuramyl pentapeptide phosphotransferase/UDP-N-acetylglucosamine-1-phosphate transferase</fullName>
    </submittedName>
</protein>
<dbReference type="AlphaFoldDB" id="A0A1M4W2C1"/>
<feature type="transmembrane region" description="Helical" evidence="8">
    <location>
        <begin position="44"/>
        <end position="65"/>
    </location>
</feature>
<dbReference type="CDD" id="cd06853">
    <property type="entry name" value="GT_WecA_like"/>
    <property type="match status" value="1"/>
</dbReference>
<feature type="binding site" evidence="7">
    <location>
        <position position="152"/>
    </location>
    <ligand>
        <name>Mg(2+)</name>
        <dbReference type="ChEBI" id="CHEBI:18420"/>
    </ligand>
</feature>
<dbReference type="OrthoDB" id="9783652at2"/>